<keyword evidence="5 6" id="KW-0238">DNA-binding</keyword>
<sequence length="508" mass="57861">MPHHCCVPKCTSDSRLASCTGLSFHSFPKDKERTKQWIIAIRRDIGPDFRLSTSTRVCSLHFDENAYMPTAPYRQLKRLKRDAVPTKFDWTINKEPRRKLFRAKPMSLPTKVQLSDSVDSHKVHESYASLPFVNTVENRDETEVNEDHNEPTDELNTSSSSDDSLTNMEEAASPDKSQIQQTNIQLLHLRNREKFTILRFSNSDSDIRYYTGFSTYSALTCFYSFLLPAANFLYYVGTENTSSGTPYALLNKRGPSRTLSPMEELFITLVRLRKGLSEKLIGDLYNLSEGTISRILNTWIIFLSERLKSFPIWPSKDHVKESMPTFFKDSYPTTRAIIDCTEMFIEQPSAADCQRETFSSYKHHNTAKGLIAISPSGQISFISSLYAGRCSDKKIVRHCGFLDLLEEGDGVMADRGFDIAPDLQQRGATLIMPSFLQGKDQFTVEQLSESRKIATVRVHVERAVRKVKEFEILSNRIPITLCPMLDKIWIICCHLANFTGSGKLYKSA</sequence>
<protein>
    <recommendedName>
        <fullName evidence="8">THAP-type domain-containing protein</fullName>
    </recommendedName>
</protein>
<dbReference type="SMART" id="SM00980">
    <property type="entry name" value="THAP"/>
    <property type="match status" value="1"/>
</dbReference>
<evidence type="ECO:0000256" key="1">
    <source>
        <dbReference type="ARBA" id="ARBA00001968"/>
    </source>
</evidence>
<feature type="compositionally biased region" description="Basic and acidic residues" evidence="7">
    <location>
        <begin position="137"/>
        <end position="151"/>
    </location>
</feature>
<evidence type="ECO:0000313" key="10">
    <source>
        <dbReference type="Proteomes" id="UP001186944"/>
    </source>
</evidence>
<gene>
    <name evidence="9" type="ORF">FSP39_016492</name>
</gene>
<feature type="compositionally biased region" description="Low complexity" evidence="7">
    <location>
        <begin position="155"/>
        <end position="167"/>
    </location>
</feature>
<keyword evidence="4" id="KW-0862">Zinc</keyword>
<dbReference type="SUPFAM" id="SSF57716">
    <property type="entry name" value="Glucocorticoid receptor-like (DNA-binding domain)"/>
    <property type="match status" value="1"/>
</dbReference>
<dbReference type="InterPro" id="IPR006612">
    <property type="entry name" value="THAP_Znf"/>
</dbReference>
<proteinExistence type="predicted"/>
<name>A0AA88XVZ6_PINIB</name>
<dbReference type="Pfam" id="PF05485">
    <property type="entry name" value="THAP"/>
    <property type="match status" value="1"/>
</dbReference>
<dbReference type="EMBL" id="VSWD01000011">
    <property type="protein sequence ID" value="KAK3088236.1"/>
    <property type="molecule type" value="Genomic_DNA"/>
</dbReference>
<dbReference type="GO" id="GO:0008270">
    <property type="term" value="F:zinc ion binding"/>
    <property type="evidence" value="ECO:0007669"/>
    <property type="project" value="UniProtKB-KW"/>
</dbReference>
<organism evidence="9 10">
    <name type="scientific">Pinctada imbricata</name>
    <name type="common">Atlantic pearl-oyster</name>
    <name type="synonym">Pinctada martensii</name>
    <dbReference type="NCBI Taxonomy" id="66713"/>
    <lineage>
        <taxon>Eukaryota</taxon>
        <taxon>Metazoa</taxon>
        <taxon>Spiralia</taxon>
        <taxon>Lophotrochozoa</taxon>
        <taxon>Mollusca</taxon>
        <taxon>Bivalvia</taxon>
        <taxon>Autobranchia</taxon>
        <taxon>Pteriomorphia</taxon>
        <taxon>Pterioida</taxon>
        <taxon>Pterioidea</taxon>
        <taxon>Pteriidae</taxon>
        <taxon>Pinctada</taxon>
    </lineage>
</organism>
<evidence type="ECO:0000256" key="7">
    <source>
        <dbReference type="SAM" id="MobiDB-lite"/>
    </source>
</evidence>
<dbReference type="SMART" id="SM00692">
    <property type="entry name" value="DM3"/>
    <property type="match status" value="1"/>
</dbReference>
<evidence type="ECO:0000256" key="2">
    <source>
        <dbReference type="ARBA" id="ARBA00022723"/>
    </source>
</evidence>
<dbReference type="PANTHER" id="PTHR23080:SF133">
    <property type="entry name" value="SI:CH211-262I1.5-RELATED"/>
    <property type="match status" value="1"/>
</dbReference>
<dbReference type="Gene3D" id="6.20.210.20">
    <property type="entry name" value="THAP domain"/>
    <property type="match status" value="1"/>
</dbReference>
<comment type="caution">
    <text evidence="9">The sequence shown here is derived from an EMBL/GenBank/DDBJ whole genome shotgun (WGS) entry which is preliminary data.</text>
</comment>
<dbReference type="Pfam" id="PF13613">
    <property type="entry name" value="HTH_Tnp_4"/>
    <property type="match status" value="1"/>
</dbReference>
<dbReference type="Proteomes" id="UP001186944">
    <property type="component" value="Unassembled WGS sequence"/>
</dbReference>
<evidence type="ECO:0000256" key="5">
    <source>
        <dbReference type="ARBA" id="ARBA00023125"/>
    </source>
</evidence>
<dbReference type="AlphaFoldDB" id="A0AA88XVZ6"/>
<keyword evidence="3 6" id="KW-0863">Zinc-finger</keyword>
<comment type="cofactor">
    <cofactor evidence="1">
        <name>a divalent metal cation</name>
        <dbReference type="ChEBI" id="CHEBI:60240"/>
    </cofactor>
</comment>
<dbReference type="InterPro" id="IPR027806">
    <property type="entry name" value="HARBI1_dom"/>
</dbReference>
<keyword evidence="2" id="KW-0479">Metal-binding</keyword>
<feature type="domain" description="THAP-type" evidence="8">
    <location>
        <begin position="1"/>
        <end position="88"/>
    </location>
</feature>
<evidence type="ECO:0000313" key="9">
    <source>
        <dbReference type="EMBL" id="KAK3088236.1"/>
    </source>
</evidence>
<evidence type="ECO:0000256" key="4">
    <source>
        <dbReference type="ARBA" id="ARBA00022833"/>
    </source>
</evidence>
<accession>A0AA88XVZ6</accession>
<dbReference type="InterPro" id="IPR027805">
    <property type="entry name" value="Transposase_HTH_dom"/>
</dbReference>
<keyword evidence="10" id="KW-1185">Reference proteome</keyword>
<feature type="region of interest" description="Disordered" evidence="7">
    <location>
        <begin position="135"/>
        <end position="179"/>
    </location>
</feature>
<evidence type="ECO:0000256" key="3">
    <source>
        <dbReference type="ARBA" id="ARBA00022771"/>
    </source>
</evidence>
<dbReference type="GO" id="GO:0003677">
    <property type="term" value="F:DNA binding"/>
    <property type="evidence" value="ECO:0007669"/>
    <property type="project" value="UniProtKB-UniRule"/>
</dbReference>
<dbReference type="PROSITE" id="PS50950">
    <property type="entry name" value="ZF_THAP"/>
    <property type="match status" value="1"/>
</dbReference>
<dbReference type="InterPro" id="IPR038441">
    <property type="entry name" value="THAP_Znf_sf"/>
</dbReference>
<dbReference type="Pfam" id="PF13359">
    <property type="entry name" value="DDE_Tnp_4"/>
    <property type="match status" value="1"/>
</dbReference>
<reference evidence="9" key="1">
    <citation type="submission" date="2019-08" db="EMBL/GenBank/DDBJ databases">
        <title>The improved chromosome-level genome for the pearl oyster Pinctada fucata martensii using PacBio sequencing and Hi-C.</title>
        <authorList>
            <person name="Zheng Z."/>
        </authorList>
    </citation>
    <scope>NUCLEOTIDE SEQUENCE</scope>
    <source>
        <strain evidence="9">ZZ-2019</strain>
        <tissue evidence="9">Adductor muscle</tissue>
    </source>
</reference>
<evidence type="ECO:0000259" key="8">
    <source>
        <dbReference type="PROSITE" id="PS50950"/>
    </source>
</evidence>
<evidence type="ECO:0000256" key="6">
    <source>
        <dbReference type="PROSITE-ProRule" id="PRU00309"/>
    </source>
</evidence>
<dbReference type="PANTHER" id="PTHR23080">
    <property type="entry name" value="THAP DOMAIN PROTEIN"/>
    <property type="match status" value="1"/>
</dbReference>